<sequence length="306" mass="34911">MKSIYLVTIFVAIVPIKLLSAEPSAFGAGNLDDSQPYGLTQSEKVILQTKDKLNKVVVKSNNQANEVESLRERIDGLQTIIEGLTRKSQENKLSLQEIEKKNAQELENSNEYGKRLSEISQANASGIKEINQTLAKTKILLETIESSYVTKEEYNTLVNDFNKFKELVSKELKKDTAKKSSKLDKISNAEIEKLAKENYDKKYYTKSIEYYTHLIENNYRPARAHYMIGEMKYYRKNYAEAIAYFKKSASLYSKADYMPTLMLHTAISMDKTSDFKNAKSFYKGVISKYPDSKAADIAKTNLSKIE</sequence>
<dbReference type="Gene3D" id="1.25.40.10">
    <property type="entry name" value="Tetratricopeptide repeat domain"/>
    <property type="match status" value="1"/>
</dbReference>
<evidence type="ECO:0000256" key="2">
    <source>
        <dbReference type="SAM" id="Coils"/>
    </source>
</evidence>
<keyword evidence="2" id="KW-0175">Coiled coil</keyword>
<name>T0JBG5_9BACT</name>
<dbReference type="OrthoDB" id="5338882at2"/>
<dbReference type="EMBL" id="AUPZ01000013">
    <property type="protein sequence ID" value="EQB35426.1"/>
    <property type="molecule type" value="Genomic_DNA"/>
</dbReference>
<dbReference type="eggNOG" id="COG1729">
    <property type="taxonomic scope" value="Bacteria"/>
</dbReference>
<dbReference type="Proteomes" id="UP000015520">
    <property type="component" value="Unassembled WGS sequence"/>
</dbReference>
<evidence type="ECO:0000313" key="3">
    <source>
        <dbReference type="EMBL" id="EQB35426.1"/>
    </source>
</evidence>
<proteinExistence type="predicted"/>
<dbReference type="PATRIC" id="fig|1172190.3.peg.1750"/>
<dbReference type="AlphaFoldDB" id="T0JBG5"/>
<dbReference type="InterPro" id="IPR011990">
    <property type="entry name" value="TPR-like_helical_dom_sf"/>
</dbReference>
<dbReference type="PROSITE" id="PS50005">
    <property type="entry name" value="TPR"/>
    <property type="match status" value="1"/>
</dbReference>
<organism evidence="3 4">
    <name type="scientific">Sulfurimonas hongkongensis</name>
    <dbReference type="NCBI Taxonomy" id="1172190"/>
    <lineage>
        <taxon>Bacteria</taxon>
        <taxon>Pseudomonadati</taxon>
        <taxon>Campylobacterota</taxon>
        <taxon>Epsilonproteobacteria</taxon>
        <taxon>Campylobacterales</taxon>
        <taxon>Sulfurimonadaceae</taxon>
        <taxon>Sulfurimonas</taxon>
    </lineage>
</organism>
<comment type="caution">
    <text evidence="3">The sequence shown here is derived from an EMBL/GenBank/DDBJ whole genome shotgun (WGS) entry which is preliminary data.</text>
</comment>
<keyword evidence="4" id="KW-1185">Reference proteome</keyword>
<evidence type="ECO:0000313" key="4">
    <source>
        <dbReference type="Proteomes" id="UP000015520"/>
    </source>
</evidence>
<feature type="coiled-coil region" evidence="2">
    <location>
        <begin position="60"/>
        <end position="115"/>
    </location>
</feature>
<keyword evidence="1" id="KW-0802">TPR repeat</keyword>
<feature type="repeat" description="TPR" evidence="1">
    <location>
        <begin position="222"/>
        <end position="255"/>
    </location>
</feature>
<gene>
    <name evidence="3" type="ORF">M947_09085</name>
</gene>
<reference evidence="3 4" key="1">
    <citation type="submission" date="2013-07" db="EMBL/GenBank/DDBJ databases">
        <title>Sulfurimonas hongkongensis AST-10 Genome Sequencing.</title>
        <authorList>
            <person name="Cai L."/>
            <person name="Zhang T."/>
        </authorList>
    </citation>
    <scope>NUCLEOTIDE SEQUENCE [LARGE SCALE GENOMIC DNA]</scope>
    <source>
        <strain evidence="3 4">AST-10</strain>
    </source>
</reference>
<protein>
    <submittedName>
        <fullName evidence="3">Uncharacterized protein</fullName>
    </submittedName>
</protein>
<accession>T0JBG5</accession>
<dbReference type="SUPFAM" id="SSF48452">
    <property type="entry name" value="TPR-like"/>
    <property type="match status" value="1"/>
</dbReference>
<dbReference type="InterPro" id="IPR019734">
    <property type="entry name" value="TPR_rpt"/>
</dbReference>
<dbReference type="Pfam" id="PF13174">
    <property type="entry name" value="TPR_6"/>
    <property type="match status" value="1"/>
</dbReference>
<dbReference type="STRING" id="1172190.M947_09085"/>
<evidence type="ECO:0000256" key="1">
    <source>
        <dbReference type="PROSITE-ProRule" id="PRU00339"/>
    </source>
</evidence>